<reference evidence="3 4" key="1">
    <citation type="submission" date="2018-10" db="EMBL/GenBank/DDBJ databases">
        <title>Isolation of pseudouridimycin from Streptomyces albus DSM 40763.</title>
        <authorList>
            <person name="Rosenqvist P."/>
            <person name="Metsae-Ketelae M."/>
            <person name="Virta P."/>
        </authorList>
    </citation>
    <scope>NUCLEOTIDE SEQUENCE [LARGE SCALE GENOMIC DNA]</scope>
    <source>
        <strain evidence="3 4">DSM 40763</strain>
    </source>
</reference>
<dbReference type="EMBL" id="RCIY01000120">
    <property type="protein sequence ID" value="TGG74679.1"/>
    <property type="molecule type" value="Genomic_DNA"/>
</dbReference>
<name>A0A8H1L206_9ACTN</name>
<evidence type="ECO:0000256" key="1">
    <source>
        <dbReference type="SAM" id="MobiDB-lite"/>
    </source>
</evidence>
<accession>A0A8H1L206</accession>
<gene>
    <name evidence="3" type="ORF">D8771_34335</name>
</gene>
<evidence type="ECO:0000313" key="4">
    <source>
        <dbReference type="Proteomes" id="UP000298111"/>
    </source>
</evidence>
<protein>
    <submittedName>
        <fullName evidence="3">Uncharacterized protein</fullName>
    </submittedName>
</protein>
<evidence type="ECO:0000313" key="3">
    <source>
        <dbReference type="EMBL" id="TGG74679.1"/>
    </source>
</evidence>
<feature type="signal peptide" evidence="2">
    <location>
        <begin position="1"/>
        <end position="27"/>
    </location>
</feature>
<keyword evidence="2" id="KW-0732">Signal</keyword>
<comment type="caution">
    <text evidence="3">The sequence shown here is derived from an EMBL/GenBank/DDBJ whole genome shotgun (WGS) entry which is preliminary data.</text>
</comment>
<feature type="chain" id="PRO_5034438702" evidence="2">
    <location>
        <begin position="28"/>
        <end position="402"/>
    </location>
</feature>
<dbReference type="Proteomes" id="UP000298111">
    <property type="component" value="Unassembled WGS sequence"/>
</dbReference>
<dbReference type="GeneID" id="75185435"/>
<dbReference type="RefSeq" id="WP_016467222.1">
    <property type="nucleotide sequence ID" value="NZ_BNEJ01000017.1"/>
</dbReference>
<feature type="region of interest" description="Disordered" evidence="1">
    <location>
        <begin position="110"/>
        <end position="134"/>
    </location>
</feature>
<dbReference type="AlphaFoldDB" id="A0A8H1L206"/>
<sequence>MGLRTALRRIAATRVAVLLVTAPGATAVRLAVEAGVRRRGPAWGWAESPAAANALLVAAGPGHQAGDTLPDSLPGRLWDLLPHPKARATAAGEDEAGPALDSLAEALAAGPGWRSGSAPGGPGRQARKGAGGQDTELVAGLPMAERGDDRDGLRLDVLHLPLGPALPDWPAGLVVDVALQGDVVQEARVRPLSGPGALPPSGDALPYWDEPWLRAARGESVSEGAAHRRRCAAHLDSLGRMLGVAGWPGPADRARRLRDAALRGAPAGVLLPGVQALRRRVERSRTLRGLVRGLGPLPAARARELGVDGPALAAAGDAYDRLLRWPAEAERSAAGVDSTALLADRRPVGPRGRLDGPRPPSRALLDALPPLLAGAELAAARLIVASLDPDPDELLGEEVPHG</sequence>
<proteinExistence type="predicted"/>
<organism evidence="3 4">
    <name type="scientific">Streptomyces albus</name>
    <dbReference type="NCBI Taxonomy" id="1888"/>
    <lineage>
        <taxon>Bacteria</taxon>
        <taxon>Bacillati</taxon>
        <taxon>Actinomycetota</taxon>
        <taxon>Actinomycetes</taxon>
        <taxon>Kitasatosporales</taxon>
        <taxon>Streptomycetaceae</taxon>
        <taxon>Streptomyces</taxon>
    </lineage>
</organism>
<evidence type="ECO:0000256" key="2">
    <source>
        <dbReference type="SAM" id="SignalP"/>
    </source>
</evidence>